<dbReference type="Gene3D" id="3.30.479.30">
    <property type="entry name" value="Band 7 domain"/>
    <property type="match status" value="1"/>
</dbReference>
<dbReference type="SUPFAM" id="SSF117892">
    <property type="entry name" value="Band 7/SPFH domain"/>
    <property type="match status" value="1"/>
</dbReference>
<evidence type="ECO:0000256" key="5">
    <source>
        <dbReference type="ARBA" id="ARBA00023136"/>
    </source>
</evidence>
<evidence type="ECO:0000256" key="2">
    <source>
        <dbReference type="ARBA" id="ARBA00007862"/>
    </source>
</evidence>
<evidence type="ECO:0000313" key="8">
    <source>
        <dbReference type="EMBL" id="ACV67784.1"/>
    </source>
</evidence>
<dbReference type="eggNOG" id="COG0330">
    <property type="taxonomic scope" value="Bacteria"/>
</dbReference>
<comment type="subcellular location">
    <subcellularLocation>
        <location evidence="1">Membrane</location>
        <topology evidence="1">Single-pass membrane protein</topology>
    </subcellularLocation>
</comment>
<keyword evidence="4" id="KW-1133">Transmembrane helix</keyword>
<dbReference type="SMART" id="SM00244">
    <property type="entry name" value="PHB"/>
    <property type="match status" value="1"/>
</dbReference>
<reference evidence="8 9" key="2">
    <citation type="journal article" date="2010" name="Stand. Genomic Sci.">
        <title>Complete genome sequence of Desulfohalobium retbaense type strain (HR(100)).</title>
        <authorList>
            <person name="Spring S."/>
            <person name="Nolan M."/>
            <person name="Lapidus A."/>
            <person name="Glavina Del Rio T."/>
            <person name="Copeland A."/>
            <person name="Tice H."/>
            <person name="Cheng J.F."/>
            <person name="Lucas S."/>
            <person name="Land M."/>
            <person name="Chen F."/>
            <person name="Bruce D."/>
            <person name="Goodwin L."/>
            <person name="Pitluck S."/>
            <person name="Ivanova N."/>
            <person name="Mavromatis K."/>
            <person name="Mikhailova N."/>
            <person name="Pati A."/>
            <person name="Chen A."/>
            <person name="Palaniappan K."/>
            <person name="Hauser L."/>
            <person name="Chang Y.J."/>
            <person name="Jeffries C.D."/>
            <person name="Munk C."/>
            <person name="Kiss H."/>
            <person name="Chain P."/>
            <person name="Han C."/>
            <person name="Brettin T."/>
            <person name="Detter J.C."/>
            <person name="Schuler E."/>
            <person name="Goker M."/>
            <person name="Rohde M."/>
            <person name="Bristow J."/>
            <person name="Eisen J.A."/>
            <person name="Markowitz V."/>
            <person name="Hugenholtz P."/>
            <person name="Kyrpides N.C."/>
            <person name="Klenk H.P."/>
        </authorList>
    </citation>
    <scope>NUCLEOTIDE SEQUENCE [LARGE SCALE GENOMIC DNA]</scope>
    <source>
        <strain evidence="8 9">DSM 5692</strain>
    </source>
</reference>
<comment type="similarity">
    <text evidence="2 6">Belongs to the band 7/mec-2 family. HflC subfamily.</text>
</comment>
<dbReference type="Proteomes" id="UP000001052">
    <property type="component" value="Chromosome"/>
</dbReference>
<keyword evidence="9" id="KW-1185">Reference proteome</keyword>
<organism evidence="8 9">
    <name type="scientific">Desulfohalobium retbaense (strain ATCC 49708 / DSM 5692 / JCM 16813 / HR100)</name>
    <dbReference type="NCBI Taxonomy" id="485915"/>
    <lineage>
        <taxon>Bacteria</taxon>
        <taxon>Pseudomonadati</taxon>
        <taxon>Thermodesulfobacteriota</taxon>
        <taxon>Desulfovibrionia</taxon>
        <taxon>Desulfovibrionales</taxon>
        <taxon>Desulfohalobiaceae</taxon>
        <taxon>Desulfohalobium</taxon>
    </lineage>
</organism>
<evidence type="ECO:0000256" key="3">
    <source>
        <dbReference type="ARBA" id="ARBA00022692"/>
    </source>
</evidence>
<dbReference type="CDD" id="cd03405">
    <property type="entry name" value="SPFH_HflC"/>
    <property type="match status" value="1"/>
</dbReference>
<dbReference type="RefSeq" id="WP_015750942.1">
    <property type="nucleotide sequence ID" value="NC_013223.1"/>
</dbReference>
<proteinExistence type="inferred from homology"/>
<dbReference type="PANTHER" id="PTHR42911:SF1">
    <property type="entry name" value="MODULATOR OF FTSH PROTEASE HFLC"/>
    <property type="match status" value="1"/>
</dbReference>
<dbReference type="GO" id="GO:0016020">
    <property type="term" value="C:membrane"/>
    <property type="evidence" value="ECO:0007669"/>
    <property type="project" value="UniProtKB-SubCell"/>
</dbReference>
<keyword evidence="5" id="KW-0472">Membrane</keyword>
<dbReference type="OrthoDB" id="9812991at2"/>
<evidence type="ECO:0000256" key="1">
    <source>
        <dbReference type="ARBA" id="ARBA00004167"/>
    </source>
</evidence>
<feature type="domain" description="Band 7" evidence="7">
    <location>
        <begin position="22"/>
        <end position="184"/>
    </location>
</feature>
<evidence type="ECO:0000256" key="6">
    <source>
        <dbReference type="PIRNR" id="PIRNR005651"/>
    </source>
</evidence>
<dbReference type="EMBL" id="CP001734">
    <property type="protein sequence ID" value="ACV67784.1"/>
    <property type="molecule type" value="Genomic_DNA"/>
</dbReference>
<gene>
    <name evidence="8" type="ordered locus">Dret_0487</name>
</gene>
<dbReference type="InterPro" id="IPR010200">
    <property type="entry name" value="HflC"/>
</dbReference>
<protein>
    <recommendedName>
        <fullName evidence="6">Protein HflC</fullName>
    </recommendedName>
</protein>
<dbReference type="InterPro" id="IPR001972">
    <property type="entry name" value="Stomatin_HflK_fam"/>
</dbReference>
<accession>C8X0F9</accession>
<dbReference type="PANTHER" id="PTHR42911">
    <property type="entry name" value="MODULATOR OF FTSH PROTEASE HFLC"/>
    <property type="match status" value="1"/>
</dbReference>
<dbReference type="Pfam" id="PF01145">
    <property type="entry name" value="Band_7"/>
    <property type="match status" value="1"/>
</dbReference>
<dbReference type="PIRSF" id="PIRSF005651">
    <property type="entry name" value="HflC"/>
    <property type="match status" value="1"/>
</dbReference>
<dbReference type="InterPro" id="IPR001107">
    <property type="entry name" value="Band_7"/>
</dbReference>
<reference evidence="9" key="1">
    <citation type="submission" date="2009-09" db="EMBL/GenBank/DDBJ databases">
        <title>The complete chromosome of Desulfohalobium retbaense DSM 5692.</title>
        <authorList>
            <consortium name="US DOE Joint Genome Institute (JGI-PGF)"/>
            <person name="Lucas S."/>
            <person name="Copeland A."/>
            <person name="Lapidus A."/>
            <person name="Glavina del Rio T."/>
            <person name="Dalin E."/>
            <person name="Tice H."/>
            <person name="Bruce D."/>
            <person name="Goodwin L."/>
            <person name="Pitluck S."/>
            <person name="Kyrpides N."/>
            <person name="Mavromatis K."/>
            <person name="Ivanova N."/>
            <person name="Mikhailova N."/>
            <person name="Munk A.C."/>
            <person name="Brettin T."/>
            <person name="Detter J.C."/>
            <person name="Han C."/>
            <person name="Tapia R."/>
            <person name="Larimer F."/>
            <person name="Land M."/>
            <person name="Hauser L."/>
            <person name="Markowitz V."/>
            <person name="Cheng J.-F."/>
            <person name="Hugenholtz P."/>
            <person name="Woyke T."/>
            <person name="Wu D."/>
            <person name="Spring S."/>
            <person name="Klenk H.-P."/>
            <person name="Eisen J.A."/>
        </authorList>
    </citation>
    <scope>NUCLEOTIDE SEQUENCE [LARGE SCALE GENOMIC DNA]</scope>
    <source>
        <strain evidence="9">DSM 5692</strain>
    </source>
</reference>
<sequence length="283" mass="32395">MPKRTGIAVAVVLVLLLVGIGQSFYTVDETQRGVILQLGKPVGETVGPGLHFKLPFVQNVLLFDHRIQDYDANPAEILTEDKKNLVVDNYSRWRIEDPLKFYRTVRTVSQGVSRIDDIVYSELRVELGQYTLNEVVSSKRGDIMTAVRDKADALLDEYGIKIFDVRIKRTDLPEENQMAIFGRMRSEREREAKRYRSEGHEEASKIRAVADKDRTIMLAEAERKAQILRGEGDAEAARIFAEALGQDKEFFSFVRSLEAYEKGLSNSTRLIMDNQNEFLRYLQ</sequence>
<dbReference type="NCBIfam" id="TIGR01932">
    <property type="entry name" value="hflC"/>
    <property type="match status" value="1"/>
</dbReference>
<dbReference type="MEROPS" id="I87.001"/>
<dbReference type="KEGG" id="drt:Dret_0487"/>
<dbReference type="PRINTS" id="PR00721">
    <property type="entry name" value="STOMATIN"/>
</dbReference>
<keyword evidence="3" id="KW-0812">Transmembrane</keyword>
<evidence type="ECO:0000313" key="9">
    <source>
        <dbReference type="Proteomes" id="UP000001052"/>
    </source>
</evidence>
<evidence type="ECO:0000256" key="4">
    <source>
        <dbReference type="ARBA" id="ARBA00022989"/>
    </source>
</evidence>
<dbReference type="STRING" id="485915.Dret_0487"/>
<dbReference type="InterPro" id="IPR036013">
    <property type="entry name" value="Band_7/SPFH_dom_sf"/>
</dbReference>
<dbReference type="AlphaFoldDB" id="C8X0F9"/>
<dbReference type="HOGENOM" id="CLU_059167_1_0_7"/>
<comment type="function">
    <text evidence="6">HflC and HflK could regulate a protease.</text>
</comment>
<evidence type="ECO:0000259" key="7">
    <source>
        <dbReference type="SMART" id="SM00244"/>
    </source>
</evidence>
<name>C8X0F9_DESRD</name>